<dbReference type="Proteomes" id="UP000282378">
    <property type="component" value="Unassembled WGS sequence"/>
</dbReference>
<evidence type="ECO:0000313" key="2">
    <source>
        <dbReference type="Proteomes" id="UP000282378"/>
    </source>
</evidence>
<evidence type="ECO:0000313" key="1">
    <source>
        <dbReference type="EMBL" id="RML39836.1"/>
    </source>
</evidence>
<organism evidence="1 2">
    <name type="scientific">Pseudomonas syringae pv. maculicola</name>
    <dbReference type="NCBI Taxonomy" id="59511"/>
    <lineage>
        <taxon>Bacteria</taxon>
        <taxon>Pseudomonadati</taxon>
        <taxon>Pseudomonadota</taxon>
        <taxon>Gammaproteobacteria</taxon>
        <taxon>Pseudomonadales</taxon>
        <taxon>Pseudomonadaceae</taxon>
        <taxon>Pseudomonas</taxon>
    </lineage>
</organism>
<dbReference type="AlphaFoldDB" id="A0A3M2VKV9"/>
<reference evidence="1 2" key="1">
    <citation type="submission" date="2018-08" db="EMBL/GenBank/DDBJ databases">
        <title>Recombination of ecologically and evolutionarily significant loci maintains genetic cohesion in the Pseudomonas syringae species complex.</title>
        <authorList>
            <person name="Dillon M."/>
            <person name="Thakur S."/>
            <person name="Almeida R.N.D."/>
            <person name="Weir B.S."/>
            <person name="Guttman D.S."/>
        </authorList>
    </citation>
    <scope>NUCLEOTIDE SEQUENCE [LARGE SCALE GENOMIC DNA]</scope>
    <source>
        <strain evidence="1 2">88_10</strain>
    </source>
</reference>
<accession>A0A3M2VKV9</accession>
<gene>
    <name evidence="1" type="ORF">APX70_200140</name>
</gene>
<comment type="caution">
    <text evidence="1">The sequence shown here is derived from an EMBL/GenBank/DDBJ whole genome shotgun (WGS) entry which is preliminary data.</text>
</comment>
<name>A0A3M2VKV9_PSEYM</name>
<dbReference type="EMBL" id="RBNL01004058">
    <property type="protein sequence ID" value="RML39836.1"/>
    <property type="molecule type" value="Genomic_DNA"/>
</dbReference>
<proteinExistence type="predicted"/>
<sequence>MSAMLSSGTKPPGWVLSKCMGQPAIAALS</sequence>
<protein>
    <submittedName>
        <fullName evidence="1">Uncharacterized protein</fullName>
    </submittedName>
</protein>